<name>A0A919CB69_9ACTN</name>
<accession>A0A919CB69</accession>
<dbReference type="EMBL" id="BMVC01000007">
    <property type="protein sequence ID" value="GHC97289.1"/>
    <property type="molecule type" value="Genomic_DNA"/>
</dbReference>
<organism evidence="1 2">
    <name type="scientific">Streptomyces finlayi</name>
    <dbReference type="NCBI Taxonomy" id="67296"/>
    <lineage>
        <taxon>Bacteria</taxon>
        <taxon>Bacillati</taxon>
        <taxon>Actinomycetota</taxon>
        <taxon>Actinomycetes</taxon>
        <taxon>Kitasatosporales</taxon>
        <taxon>Streptomycetaceae</taxon>
        <taxon>Streptomyces</taxon>
    </lineage>
</organism>
<sequence>MTGAVMFGHVDGGFEMEFLVSLAEAGRRERIVERVREQLTGNPRTHTLYYSWRSLNASAWMWMLQEDDPEINAIVYAKGPRGVLRDEIRRGLPFGKACGPLHVVDKVRDDPEVRPEEVRFADPAALEAALRAVTTMKAANKVALRVGREDWGTVVRADRNQPLPGYARWALAMRPNCPDWARAGFDTVPGFTKRMRRAGIFDSPLDLLLHGRWGRAALMVLHDGAVEFPSRPEARDPLRQMVREQLGGNLNSWAWTAYLLPMWKGTVPELLERARRESTGR</sequence>
<proteinExistence type="predicted"/>
<dbReference type="AlphaFoldDB" id="A0A919CB69"/>
<gene>
    <name evidence="1" type="ORF">GCM10010334_38450</name>
</gene>
<comment type="caution">
    <text evidence="1">The sequence shown here is derived from an EMBL/GenBank/DDBJ whole genome shotgun (WGS) entry which is preliminary data.</text>
</comment>
<evidence type="ECO:0000313" key="2">
    <source>
        <dbReference type="Proteomes" id="UP000638353"/>
    </source>
</evidence>
<dbReference type="Proteomes" id="UP000638353">
    <property type="component" value="Unassembled WGS sequence"/>
</dbReference>
<reference evidence="1" key="2">
    <citation type="submission" date="2020-09" db="EMBL/GenBank/DDBJ databases">
        <authorList>
            <person name="Sun Q."/>
            <person name="Ohkuma M."/>
        </authorList>
    </citation>
    <scope>NUCLEOTIDE SEQUENCE</scope>
    <source>
        <strain evidence="1">JCM 4637</strain>
    </source>
</reference>
<reference evidence="1" key="1">
    <citation type="journal article" date="2014" name="Int. J. Syst. Evol. Microbiol.">
        <title>Complete genome sequence of Corynebacterium casei LMG S-19264T (=DSM 44701T), isolated from a smear-ripened cheese.</title>
        <authorList>
            <consortium name="US DOE Joint Genome Institute (JGI-PGF)"/>
            <person name="Walter F."/>
            <person name="Albersmeier A."/>
            <person name="Kalinowski J."/>
            <person name="Ruckert C."/>
        </authorList>
    </citation>
    <scope>NUCLEOTIDE SEQUENCE</scope>
    <source>
        <strain evidence="1">JCM 4637</strain>
    </source>
</reference>
<evidence type="ECO:0000313" key="1">
    <source>
        <dbReference type="EMBL" id="GHC97289.1"/>
    </source>
</evidence>
<protein>
    <submittedName>
        <fullName evidence="1">Uncharacterized protein</fullName>
    </submittedName>
</protein>